<keyword evidence="1" id="KW-0819">tRNA processing</keyword>
<dbReference type="Pfam" id="PF01142">
    <property type="entry name" value="TruD"/>
    <property type="match status" value="1"/>
</dbReference>
<dbReference type="InterPro" id="IPR050170">
    <property type="entry name" value="TruD_pseudoU_synthase"/>
</dbReference>
<dbReference type="InterPro" id="IPR001656">
    <property type="entry name" value="PsdUridine_synth_TruD"/>
</dbReference>
<dbReference type="Proteomes" id="UP000003706">
    <property type="component" value="Unassembled WGS sequence"/>
</dbReference>
<comment type="caution">
    <text evidence="2">The sequence shown here is derived from an EMBL/GenBank/DDBJ whole genome shotgun (WGS) entry which is preliminary data.</text>
</comment>
<keyword evidence="3" id="KW-1185">Reference proteome</keyword>
<sequence length="82" mass="9708">MKIRQKPEDFIVEEIIDLDKTINEGGECYLYKLTKRNIENLKALSYIAKKFKIPLKEIGYCGLKDRYAITTQYITIPKKMEF</sequence>
<name>H1KZW6_9EURY</name>
<dbReference type="GO" id="GO:0008033">
    <property type="term" value="P:tRNA processing"/>
    <property type="evidence" value="ECO:0007669"/>
    <property type="project" value="UniProtKB-KW"/>
</dbReference>
<protein>
    <submittedName>
        <fullName evidence="2">tRNA pseudouridine synthase D TruD</fullName>
    </submittedName>
</protein>
<dbReference type="InterPro" id="IPR042214">
    <property type="entry name" value="TruD_catalytic"/>
</dbReference>
<reference evidence="2 3" key="1">
    <citation type="submission" date="2011-09" db="EMBL/GenBank/DDBJ databases">
        <title>The draft genome of Methanotorris formicicus Mc-S-70.</title>
        <authorList>
            <consortium name="US DOE Joint Genome Institute (JGI-PGF)"/>
            <person name="Lucas S."/>
            <person name="Han J."/>
            <person name="Lapidus A."/>
            <person name="Cheng J.-F."/>
            <person name="Goodwin L."/>
            <person name="Pitluck S."/>
            <person name="Peters L."/>
            <person name="Land M.L."/>
            <person name="Hauser L."/>
            <person name="Sieprawska-Lupa M."/>
            <person name="Takai K."/>
            <person name="Miyazaki J."/>
            <person name="Whitman W."/>
            <person name="Woyke T.J."/>
        </authorList>
    </citation>
    <scope>NUCLEOTIDE SEQUENCE [LARGE SCALE GENOMIC DNA]</scope>
    <source>
        <strain evidence="2 3">Mc-S-70</strain>
    </source>
</reference>
<dbReference type="AlphaFoldDB" id="H1KZW6"/>
<dbReference type="GO" id="GO:0009982">
    <property type="term" value="F:pseudouridine synthase activity"/>
    <property type="evidence" value="ECO:0007669"/>
    <property type="project" value="InterPro"/>
</dbReference>
<dbReference type="InterPro" id="IPR020103">
    <property type="entry name" value="PsdUridine_synth_cat_dom_sf"/>
</dbReference>
<organism evidence="2 3">
    <name type="scientific">Methanotorris formicicus Mc-S-70</name>
    <dbReference type="NCBI Taxonomy" id="647171"/>
    <lineage>
        <taxon>Archaea</taxon>
        <taxon>Methanobacteriati</taxon>
        <taxon>Methanobacteriota</taxon>
        <taxon>Methanomada group</taxon>
        <taxon>Methanococci</taxon>
        <taxon>Methanococcales</taxon>
        <taxon>Methanocaldococcaceae</taxon>
        <taxon>Methanotorris</taxon>
    </lineage>
</organism>
<dbReference type="EMBL" id="AGJL01000034">
    <property type="protein sequence ID" value="EHP85469.1"/>
    <property type="molecule type" value="Genomic_DNA"/>
</dbReference>
<dbReference type="SUPFAM" id="SSF55120">
    <property type="entry name" value="Pseudouridine synthase"/>
    <property type="match status" value="1"/>
</dbReference>
<dbReference type="PANTHER" id="PTHR47811">
    <property type="entry name" value="TRNA PSEUDOURIDINE SYNTHASE D"/>
    <property type="match status" value="1"/>
</dbReference>
<dbReference type="PATRIC" id="fig|647171.4.peg.1309"/>
<dbReference type="STRING" id="647171.MetfoDRAFT_1340"/>
<gene>
    <name evidence="2" type="ORF">MetfoDRAFT_1340</name>
</gene>
<dbReference type="GO" id="GO:0005829">
    <property type="term" value="C:cytosol"/>
    <property type="evidence" value="ECO:0007669"/>
    <property type="project" value="TreeGrafter"/>
</dbReference>
<evidence type="ECO:0000313" key="3">
    <source>
        <dbReference type="Proteomes" id="UP000003706"/>
    </source>
</evidence>
<dbReference type="GO" id="GO:0003723">
    <property type="term" value="F:RNA binding"/>
    <property type="evidence" value="ECO:0007669"/>
    <property type="project" value="InterPro"/>
</dbReference>
<evidence type="ECO:0000313" key="2">
    <source>
        <dbReference type="EMBL" id="EHP85469.1"/>
    </source>
</evidence>
<dbReference type="PROSITE" id="PS01268">
    <property type="entry name" value="UPF0024"/>
    <property type="match status" value="1"/>
</dbReference>
<dbReference type="PANTHER" id="PTHR47811:SF1">
    <property type="entry name" value="TRNA PSEUDOURIDINE SYNTHASE D"/>
    <property type="match status" value="1"/>
</dbReference>
<dbReference type="Gene3D" id="3.30.2350.20">
    <property type="entry name" value="TruD, catalytic domain"/>
    <property type="match status" value="1"/>
</dbReference>
<dbReference type="GO" id="GO:0001522">
    <property type="term" value="P:pseudouridine synthesis"/>
    <property type="evidence" value="ECO:0007669"/>
    <property type="project" value="InterPro"/>
</dbReference>
<proteinExistence type="predicted"/>
<dbReference type="InterPro" id="IPR020119">
    <property type="entry name" value="PsdUridine_synth_TruD_CS"/>
</dbReference>
<accession>H1KZW6</accession>
<evidence type="ECO:0000256" key="1">
    <source>
        <dbReference type="ARBA" id="ARBA00022694"/>
    </source>
</evidence>